<feature type="active site" description="Charge relay system" evidence="5">
    <location>
        <position position="471"/>
    </location>
</feature>
<keyword evidence="4 5" id="KW-0720">Serine protease</keyword>
<feature type="domain" description="Autotransporter" evidence="8">
    <location>
        <begin position="817"/>
        <end position="1096"/>
    </location>
</feature>
<dbReference type="PROSITE" id="PS51257">
    <property type="entry name" value="PROKAR_LIPOPROTEIN"/>
    <property type="match status" value="1"/>
</dbReference>
<dbReference type="SUPFAM" id="SSF52743">
    <property type="entry name" value="Subtilisin-like"/>
    <property type="match status" value="1"/>
</dbReference>
<dbReference type="GO" id="GO:0004252">
    <property type="term" value="F:serine-type endopeptidase activity"/>
    <property type="evidence" value="ECO:0007669"/>
    <property type="project" value="UniProtKB-UniRule"/>
</dbReference>
<dbReference type="PANTHER" id="PTHR42884:SF14">
    <property type="entry name" value="NEUROENDOCRINE CONVERTASE 1"/>
    <property type="match status" value="1"/>
</dbReference>
<dbReference type="InterPro" id="IPR005546">
    <property type="entry name" value="Autotransporte_beta"/>
</dbReference>
<reference evidence="9 10" key="1">
    <citation type="journal article" date="2017" name="MBio">
        <title>Type VI secretion-mediated competition in the bee gut microbiome.</title>
        <authorList>
            <person name="Steele M.I."/>
            <person name="Kwong W.K."/>
            <person name="Powell J.E."/>
            <person name="Whiteley M."/>
            <person name="Moran N.A."/>
        </authorList>
    </citation>
    <scope>NUCLEOTIDE SEQUENCE [LARGE SCALE GENOMIC DNA]</scope>
    <source>
        <strain evidence="9 10">App2-2</strain>
    </source>
</reference>
<dbReference type="Proteomes" id="UP000231293">
    <property type="component" value="Unassembled WGS sequence"/>
</dbReference>
<dbReference type="InterPro" id="IPR015500">
    <property type="entry name" value="Peptidase_S8_subtilisin-rel"/>
</dbReference>
<evidence type="ECO:0000256" key="6">
    <source>
        <dbReference type="SAM" id="MobiDB-lite"/>
    </source>
</evidence>
<gene>
    <name evidence="9" type="ORF">BGI32_06510</name>
</gene>
<dbReference type="EMBL" id="MDVB01000067">
    <property type="protein sequence ID" value="PIT14970.1"/>
    <property type="molecule type" value="Genomic_DNA"/>
</dbReference>
<dbReference type="InterPro" id="IPR036709">
    <property type="entry name" value="Autotransporte_beta_dom_sf"/>
</dbReference>
<proteinExistence type="inferred from homology"/>
<dbReference type="PANTHER" id="PTHR42884">
    <property type="entry name" value="PROPROTEIN CONVERTASE SUBTILISIN/KEXIN-RELATED"/>
    <property type="match status" value="1"/>
</dbReference>
<feature type="active site" description="Charge relay system" evidence="5">
    <location>
        <position position="244"/>
    </location>
</feature>
<feature type="compositionally biased region" description="Basic and acidic residues" evidence="6">
    <location>
        <begin position="193"/>
        <end position="203"/>
    </location>
</feature>
<feature type="chain" id="PRO_5014867270" description="Autotransporter domain-containing protein" evidence="7">
    <location>
        <begin position="21"/>
        <end position="1096"/>
    </location>
</feature>
<name>A0A2N9WTM6_9NEIS</name>
<dbReference type="Gene3D" id="2.40.128.130">
    <property type="entry name" value="Autotransporter beta-domain"/>
    <property type="match status" value="1"/>
</dbReference>
<organism evidence="9 10">
    <name type="scientific">Snodgrassella alvi</name>
    <dbReference type="NCBI Taxonomy" id="1196083"/>
    <lineage>
        <taxon>Bacteria</taxon>
        <taxon>Pseudomonadati</taxon>
        <taxon>Pseudomonadota</taxon>
        <taxon>Betaproteobacteria</taxon>
        <taxon>Neisseriales</taxon>
        <taxon>Neisseriaceae</taxon>
        <taxon>Snodgrassella</taxon>
    </lineage>
</organism>
<evidence type="ECO:0000313" key="9">
    <source>
        <dbReference type="EMBL" id="PIT14970.1"/>
    </source>
</evidence>
<dbReference type="PROSITE" id="PS51892">
    <property type="entry name" value="SUBTILASE"/>
    <property type="match status" value="1"/>
</dbReference>
<dbReference type="SUPFAM" id="SSF103515">
    <property type="entry name" value="Autotransporter"/>
    <property type="match status" value="1"/>
</dbReference>
<evidence type="ECO:0000313" key="10">
    <source>
        <dbReference type="Proteomes" id="UP000231293"/>
    </source>
</evidence>
<dbReference type="InterPro" id="IPR013425">
    <property type="entry name" value="Autotrns_rpt"/>
</dbReference>
<dbReference type="InterPro" id="IPR034061">
    <property type="entry name" value="Peptidases_S8_Autotransporter"/>
</dbReference>
<dbReference type="PROSITE" id="PS51208">
    <property type="entry name" value="AUTOTRANSPORTER"/>
    <property type="match status" value="1"/>
</dbReference>
<dbReference type="Gene3D" id="3.40.50.200">
    <property type="entry name" value="Peptidase S8/S53 domain"/>
    <property type="match status" value="1"/>
</dbReference>
<dbReference type="PROSITE" id="PS00138">
    <property type="entry name" value="SUBTILASE_SER"/>
    <property type="match status" value="1"/>
</dbReference>
<feature type="signal peptide" evidence="7">
    <location>
        <begin position="1"/>
        <end position="20"/>
    </location>
</feature>
<dbReference type="NCBIfam" id="TIGR02601">
    <property type="entry name" value="autotrns_rpt"/>
    <property type="match status" value="1"/>
</dbReference>
<evidence type="ECO:0000256" key="5">
    <source>
        <dbReference type="PROSITE-ProRule" id="PRU01240"/>
    </source>
</evidence>
<evidence type="ECO:0000256" key="2">
    <source>
        <dbReference type="ARBA" id="ARBA00022729"/>
    </source>
</evidence>
<feature type="active site" description="Charge relay system" evidence="5">
    <location>
        <position position="276"/>
    </location>
</feature>
<protein>
    <recommendedName>
        <fullName evidence="8">Autotransporter domain-containing protein</fullName>
    </recommendedName>
</protein>
<feature type="compositionally biased region" description="Pro residues" evidence="6">
    <location>
        <begin position="49"/>
        <end position="188"/>
    </location>
</feature>
<evidence type="ECO:0000256" key="1">
    <source>
        <dbReference type="ARBA" id="ARBA00022670"/>
    </source>
</evidence>
<evidence type="ECO:0000259" key="8">
    <source>
        <dbReference type="PROSITE" id="PS51208"/>
    </source>
</evidence>
<dbReference type="GO" id="GO:0005886">
    <property type="term" value="C:plasma membrane"/>
    <property type="evidence" value="ECO:0007669"/>
    <property type="project" value="TreeGrafter"/>
</dbReference>
<keyword evidence="1 5" id="KW-0645">Protease</keyword>
<dbReference type="Pfam" id="PF03797">
    <property type="entry name" value="Autotransporter"/>
    <property type="match status" value="1"/>
</dbReference>
<dbReference type="CDD" id="cd04848">
    <property type="entry name" value="Peptidases_S8_Autotransporter_serine_protease_like"/>
    <property type="match status" value="1"/>
</dbReference>
<dbReference type="SMART" id="SM00869">
    <property type="entry name" value="Autotransporter"/>
    <property type="match status" value="1"/>
</dbReference>
<feature type="region of interest" description="Disordered" evidence="6">
    <location>
        <begin position="33"/>
        <end position="203"/>
    </location>
</feature>
<keyword evidence="2 7" id="KW-0732">Signal</keyword>
<comment type="caution">
    <text evidence="9">The sequence shown here is derived from an EMBL/GenBank/DDBJ whole genome shotgun (WGS) entry which is preliminary data.</text>
</comment>
<dbReference type="Pfam" id="PF00082">
    <property type="entry name" value="Peptidase_S8"/>
    <property type="match status" value="1"/>
</dbReference>
<keyword evidence="3 5" id="KW-0378">Hydrolase</keyword>
<dbReference type="PRINTS" id="PR00723">
    <property type="entry name" value="SUBTILISIN"/>
</dbReference>
<comment type="similarity">
    <text evidence="5">Belongs to the peptidase S8 family.</text>
</comment>
<dbReference type="InterPro" id="IPR000209">
    <property type="entry name" value="Peptidase_S8/S53_dom"/>
</dbReference>
<sequence length="1096" mass="116821">MKYSKLMLKSLVIAVSIALTGCNEHNGHLHVHSTNTGGKLGGSGAEGTPPIPLPKPELPLPVEPAPVDPAPAPIEPPPPAPIEPPPPAPIEPPPPAPIEPPPPAPVEPPPPVPVEPPPPAPVEPPPPAPVEPPPPAPVEPPPPAPIEPPPPAPIEPPPPAPVEPPPPVPIEPPPPAPIEPSPSVPTLPMPSDDPSKFDSSELAEKVSLSKNQYGGDNQQANRLNLKDARDQGLDGSGVKVGIVDLPVHIQHPALPENTVDLGEFGTHHSPQNTHTHGDIVALVTAGKDVNGRVLGIASNANLHVAGASYIIPGLIDGNAALKALHALNEKGVKIVNNSYGSNYADYQQDYIDYANEYLNSNNTADKKRSYIGQVTSLVQDNMLFIWAAGNSGENQPNIDPLLPLIEPELQKGWIAVAGVNWDNNINEHSNRCGDAKEWCMAAYWQVDMANLEAQPGDDINSLPLSAAAGTSIAAPQVTGAAVLVKQKYPWMTNDNLRTTLLTTATDLGAKGVDSVYGWGLLNIGKAVNGPAQFAFGNFSANVTDGQYIFSNDISGKGGLIKNGSGTLILQGQHTYQGETWINSGMLALDGSNQSEAHIVHNGTYQVKGSTGTVNNAGTFISRDATINGNFTQTADATFQTNLGNKTTINGTANLAGRLYFDALQSGFVPETGTKVEVINAQQRNGEFDKTELSANILLDGKTVYDGHNVNFDITRIPARTAVFANHLLTHSAADQAIQSAADAVDKTFTHLDSLQMSELQDTQKQDLVEGAVSIQNVQSAQSLKRSLYSLSGAVYSNANVVNTLAMGKLNNDFMSSVQNTSDRVEAIVKFSHSKNRWNPSGIKGKQNTNSGILGASKNFGNGLSGAIAYTFQNSSWNEPDASADIKSNGLMIGSFYAPDAWKGAFLSGSLGYNRFSNDVNHQIWLGEKVEQSGAKVKGNLWQLAVNGGKPFNLNRLTLTPQLGMRYDYLQQNSFTEDGAHGFGLHARKLDKGIIAGTANLLTQYRFDINDTLYSIFGSVGVEHDFQDRDYATRGGFAGMHSNEKAGRWSSAKTRWNAAVGSNIQIGRNINAGIQYQYENGSHWHSNSAKANLNIRF</sequence>
<dbReference type="GO" id="GO:0016485">
    <property type="term" value="P:protein processing"/>
    <property type="evidence" value="ECO:0007669"/>
    <property type="project" value="TreeGrafter"/>
</dbReference>
<dbReference type="InterPro" id="IPR023828">
    <property type="entry name" value="Peptidase_S8_Ser-AS"/>
</dbReference>
<dbReference type="AlphaFoldDB" id="A0A2N9WTM6"/>
<evidence type="ECO:0000256" key="7">
    <source>
        <dbReference type="SAM" id="SignalP"/>
    </source>
</evidence>
<evidence type="ECO:0000256" key="3">
    <source>
        <dbReference type="ARBA" id="ARBA00022801"/>
    </source>
</evidence>
<accession>A0A2N9WTM6</accession>
<dbReference type="Pfam" id="PF12951">
    <property type="entry name" value="PATR"/>
    <property type="match status" value="1"/>
</dbReference>
<evidence type="ECO:0000256" key="4">
    <source>
        <dbReference type="ARBA" id="ARBA00022825"/>
    </source>
</evidence>
<dbReference type="InterPro" id="IPR036852">
    <property type="entry name" value="Peptidase_S8/S53_dom_sf"/>
</dbReference>